<dbReference type="InterPro" id="IPR025309">
    <property type="entry name" value="KTSC_dom"/>
</dbReference>
<keyword evidence="3" id="KW-1185">Reference proteome</keyword>
<dbReference type="Pfam" id="PF13619">
    <property type="entry name" value="KTSC"/>
    <property type="match status" value="1"/>
</dbReference>
<gene>
    <name evidence="2" type="ORF">SAMN05216217_113100</name>
</gene>
<feature type="domain" description="KTSC" evidence="1">
    <location>
        <begin position="9"/>
        <end position="66"/>
    </location>
</feature>
<reference evidence="3" key="1">
    <citation type="submission" date="2016-10" db="EMBL/GenBank/DDBJ databases">
        <authorList>
            <person name="Varghese N."/>
            <person name="Submissions S."/>
        </authorList>
    </citation>
    <scope>NUCLEOTIDE SEQUENCE [LARGE SCALE GENOMIC DNA]</scope>
    <source>
        <strain evidence="3">DSM 24213</strain>
    </source>
</reference>
<dbReference type="Proteomes" id="UP000243629">
    <property type="component" value="Unassembled WGS sequence"/>
</dbReference>
<evidence type="ECO:0000313" key="3">
    <source>
        <dbReference type="Proteomes" id="UP000243629"/>
    </source>
</evidence>
<dbReference type="RefSeq" id="WP_093477503.1">
    <property type="nucleotide sequence ID" value="NZ_FOUI01000013.1"/>
</dbReference>
<protein>
    <submittedName>
        <fullName evidence="2">KTSC domain-containing protein</fullName>
    </submittedName>
</protein>
<proteinExistence type="predicted"/>
<evidence type="ECO:0000259" key="1">
    <source>
        <dbReference type="Pfam" id="PF13619"/>
    </source>
</evidence>
<accession>A0A1I4TAX1</accession>
<dbReference type="STRING" id="1720063.SAMN05216217_113100"/>
<name>A0A1I4TAX1_9GAMM</name>
<sequence length="68" mass="8347">MTEWINVRSTAIRRIGYDASTMRMYIDFEDSDPVYTFCRVPERVFRDFVRARSIGQYYHQHIKNRYDC</sequence>
<dbReference type="EMBL" id="FOUI01000013">
    <property type="protein sequence ID" value="SFM73928.1"/>
    <property type="molecule type" value="Genomic_DNA"/>
</dbReference>
<dbReference type="AlphaFoldDB" id="A0A1I4TAX1"/>
<evidence type="ECO:0000313" key="2">
    <source>
        <dbReference type="EMBL" id="SFM73928.1"/>
    </source>
</evidence>
<organism evidence="2 3">
    <name type="scientific">Halopseudomonas yangmingensis</name>
    <dbReference type="NCBI Taxonomy" id="1720063"/>
    <lineage>
        <taxon>Bacteria</taxon>
        <taxon>Pseudomonadati</taxon>
        <taxon>Pseudomonadota</taxon>
        <taxon>Gammaproteobacteria</taxon>
        <taxon>Pseudomonadales</taxon>
        <taxon>Pseudomonadaceae</taxon>
        <taxon>Halopseudomonas</taxon>
    </lineage>
</organism>
<dbReference type="OrthoDB" id="8612029at2"/>